<reference evidence="2" key="1">
    <citation type="journal article" date="2019" name="Int. J. Syst. Evol. Microbiol.">
        <title>The Global Catalogue of Microorganisms (GCM) 10K type strain sequencing project: providing services to taxonomists for standard genome sequencing and annotation.</title>
        <authorList>
            <consortium name="The Broad Institute Genomics Platform"/>
            <consortium name="The Broad Institute Genome Sequencing Center for Infectious Disease"/>
            <person name="Wu L."/>
            <person name="Ma J."/>
        </authorList>
    </citation>
    <scope>NUCLEOTIDE SEQUENCE [LARGE SCALE GENOMIC DNA]</scope>
    <source>
        <strain evidence="2">JCM 17939</strain>
    </source>
</reference>
<comment type="caution">
    <text evidence="1">The sequence shown here is derived from an EMBL/GenBank/DDBJ whole genome shotgun (WGS) entry which is preliminary data.</text>
</comment>
<dbReference type="RefSeq" id="WP_345437242.1">
    <property type="nucleotide sequence ID" value="NZ_BAABHK010000013.1"/>
</dbReference>
<dbReference type="Proteomes" id="UP001501442">
    <property type="component" value="Unassembled WGS sequence"/>
</dbReference>
<evidence type="ECO:0008006" key="3">
    <source>
        <dbReference type="Google" id="ProtNLM"/>
    </source>
</evidence>
<evidence type="ECO:0000313" key="1">
    <source>
        <dbReference type="EMBL" id="GAA4634271.1"/>
    </source>
</evidence>
<name>A0ABP8UNA7_9ACTN</name>
<organism evidence="1 2">
    <name type="scientific">Actinoallomurus vinaceus</name>
    <dbReference type="NCBI Taxonomy" id="1080074"/>
    <lineage>
        <taxon>Bacteria</taxon>
        <taxon>Bacillati</taxon>
        <taxon>Actinomycetota</taxon>
        <taxon>Actinomycetes</taxon>
        <taxon>Streptosporangiales</taxon>
        <taxon>Thermomonosporaceae</taxon>
        <taxon>Actinoallomurus</taxon>
    </lineage>
</organism>
<gene>
    <name evidence="1" type="ORF">GCM10023196_075120</name>
</gene>
<sequence length="137" mass="15555">MAIRKETIKQQANEMVVQAMQPGDQIISGVYAITGPSPWLMNQLGLLGQFFIDYYFVAVTRQQVIFVKMNRMTNRPKEISYAVPLQAVQISDYKRAALWSSFRYAVPNAPKPIRLNVHRIWRQELDALVGAFGVPAA</sequence>
<protein>
    <recommendedName>
        <fullName evidence="3">YokE-like PH domain-containing protein</fullName>
    </recommendedName>
</protein>
<dbReference type="EMBL" id="BAABHK010000013">
    <property type="protein sequence ID" value="GAA4634271.1"/>
    <property type="molecule type" value="Genomic_DNA"/>
</dbReference>
<proteinExistence type="predicted"/>
<evidence type="ECO:0000313" key="2">
    <source>
        <dbReference type="Proteomes" id="UP001501442"/>
    </source>
</evidence>
<keyword evidence="2" id="KW-1185">Reference proteome</keyword>
<accession>A0ABP8UNA7</accession>